<evidence type="ECO:0000256" key="12">
    <source>
        <dbReference type="SAM" id="MobiDB-lite"/>
    </source>
</evidence>
<dbReference type="GO" id="GO:0005789">
    <property type="term" value="C:endoplasmic reticulum membrane"/>
    <property type="evidence" value="ECO:0007669"/>
    <property type="project" value="UniProtKB-SubCell"/>
</dbReference>
<evidence type="ECO:0000256" key="4">
    <source>
        <dbReference type="ARBA" id="ARBA00022679"/>
    </source>
</evidence>
<dbReference type="PANTHER" id="PTHR12313">
    <property type="entry name" value="E3 UBIQUITIN-PROTEIN LIGASE RNF5-RELATED"/>
    <property type="match status" value="1"/>
</dbReference>
<reference evidence="15" key="3">
    <citation type="submission" date="2015-04" db="UniProtKB">
        <authorList>
            <consortium name="EnsemblPlants"/>
        </authorList>
    </citation>
    <scope>IDENTIFICATION</scope>
    <source>
        <strain evidence="15">cv. Jemalong A17</strain>
    </source>
</reference>
<dbReference type="EMBL" id="CM001217">
    <property type="protein sequence ID" value="KEH41724.1"/>
    <property type="molecule type" value="Genomic_DNA"/>
</dbReference>
<dbReference type="InterPro" id="IPR001841">
    <property type="entry name" value="Znf_RING"/>
</dbReference>
<keyword evidence="4 11" id="KW-0808">Transferase</keyword>
<comment type="domain">
    <text evidence="11">The RING-type zinc finger domain is responsible for E3 ligase activity.</text>
</comment>
<evidence type="ECO:0000256" key="6">
    <source>
        <dbReference type="ARBA" id="ARBA00022771"/>
    </source>
</evidence>
<evidence type="ECO:0000256" key="7">
    <source>
        <dbReference type="ARBA" id="ARBA00022786"/>
    </source>
</evidence>
<evidence type="ECO:0000256" key="11">
    <source>
        <dbReference type="RuleBase" id="RU369090"/>
    </source>
</evidence>
<comment type="catalytic activity">
    <reaction evidence="1 11">
        <text>S-ubiquitinyl-[E2 ubiquitin-conjugating enzyme]-L-cysteine + [acceptor protein]-L-lysine = [E2 ubiquitin-conjugating enzyme]-L-cysteine + N(6)-ubiquitinyl-[acceptor protein]-L-lysine.</text>
        <dbReference type="EC" id="2.3.2.27"/>
    </reaction>
</comment>
<evidence type="ECO:0000313" key="14">
    <source>
        <dbReference type="EMBL" id="KEH41724.1"/>
    </source>
</evidence>
<keyword evidence="8 11" id="KW-0862">Zinc</keyword>
<reference evidence="14 16" key="1">
    <citation type="journal article" date="2011" name="Nature">
        <title>The Medicago genome provides insight into the evolution of rhizobial symbioses.</title>
        <authorList>
            <person name="Young N.D."/>
            <person name="Debelle F."/>
            <person name="Oldroyd G.E."/>
            <person name="Geurts R."/>
            <person name="Cannon S.B."/>
            <person name="Udvardi M.K."/>
            <person name="Benedito V.A."/>
            <person name="Mayer K.F."/>
            <person name="Gouzy J."/>
            <person name="Schoof H."/>
            <person name="Van de Peer Y."/>
            <person name="Proost S."/>
            <person name="Cook D.R."/>
            <person name="Meyers B.C."/>
            <person name="Spannagl M."/>
            <person name="Cheung F."/>
            <person name="De Mita S."/>
            <person name="Krishnakumar V."/>
            <person name="Gundlach H."/>
            <person name="Zhou S."/>
            <person name="Mudge J."/>
            <person name="Bharti A.K."/>
            <person name="Murray J.D."/>
            <person name="Naoumkina M.A."/>
            <person name="Rosen B."/>
            <person name="Silverstein K.A."/>
            <person name="Tang H."/>
            <person name="Rombauts S."/>
            <person name="Zhao P.X."/>
            <person name="Zhou P."/>
            <person name="Barbe V."/>
            <person name="Bardou P."/>
            <person name="Bechner M."/>
            <person name="Bellec A."/>
            <person name="Berger A."/>
            <person name="Berges H."/>
            <person name="Bidwell S."/>
            <person name="Bisseling T."/>
            <person name="Choisne N."/>
            <person name="Couloux A."/>
            <person name="Denny R."/>
            <person name="Deshpande S."/>
            <person name="Dai X."/>
            <person name="Doyle J.J."/>
            <person name="Dudez A.M."/>
            <person name="Farmer A.D."/>
            <person name="Fouteau S."/>
            <person name="Franken C."/>
            <person name="Gibelin C."/>
            <person name="Gish J."/>
            <person name="Goldstein S."/>
            <person name="Gonzalez A.J."/>
            <person name="Green P.J."/>
            <person name="Hallab A."/>
            <person name="Hartog M."/>
            <person name="Hua A."/>
            <person name="Humphray S.J."/>
            <person name="Jeong D.H."/>
            <person name="Jing Y."/>
            <person name="Jocker A."/>
            <person name="Kenton S.M."/>
            <person name="Kim D.J."/>
            <person name="Klee K."/>
            <person name="Lai H."/>
            <person name="Lang C."/>
            <person name="Lin S."/>
            <person name="Macmil S.L."/>
            <person name="Magdelenat G."/>
            <person name="Matthews L."/>
            <person name="McCorrison J."/>
            <person name="Monaghan E.L."/>
            <person name="Mun J.H."/>
            <person name="Najar F.Z."/>
            <person name="Nicholson C."/>
            <person name="Noirot C."/>
            <person name="O'Bleness M."/>
            <person name="Paule C.R."/>
            <person name="Poulain J."/>
            <person name="Prion F."/>
            <person name="Qin B."/>
            <person name="Qu C."/>
            <person name="Retzel E.F."/>
            <person name="Riddle C."/>
            <person name="Sallet E."/>
            <person name="Samain S."/>
            <person name="Samson N."/>
            <person name="Sanders I."/>
            <person name="Saurat O."/>
            <person name="Scarpelli C."/>
            <person name="Schiex T."/>
            <person name="Segurens B."/>
            <person name="Severin A.J."/>
            <person name="Sherrier D.J."/>
            <person name="Shi R."/>
            <person name="Sims S."/>
            <person name="Singer S.R."/>
            <person name="Sinharoy S."/>
            <person name="Sterck L."/>
            <person name="Viollet A."/>
            <person name="Wang B.B."/>
            <person name="Wang K."/>
            <person name="Wang M."/>
            <person name="Wang X."/>
            <person name="Warfsmann J."/>
            <person name="Weissenbach J."/>
            <person name="White D.D."/>
            <person name="White J.D."/>
            <person name="Wiley G.B."/>
            <person name="Wincker P."/>
            <person name="Xing Y."/>
            <person name="Yang L."/>
            <person name="Yao Z."/>
            <person name="Ying F."/>
            <person name="Zhai J."/>
            <person name="Zhou L."/>
            <person name="Zuber A."/>
            <person name="Denarie J."/>
            <person name="Dixon R.A."/>
            <person name="May G.D."/>
            <person name="Schwartz D.C."/>
            <person name="Rogers J."/>
            <person name="Quetier F."/>
            <person name="Town C.D."/>
            <person name="Roe B.A."/>
        </authorList>
    </citation>
    <scope>NUCLEOTIDE SEQUENCE [LARGE SCALE GENOMIC DNA]</scope>
    <source>
        <strain evidence="14">A17</strain>
        <strain evidence="15 16">cv. Jemalong A17</strain>
    </source>
</reference>
<comment type="pathway">
    <text evidence="3 11">Protein modification; protein ubiquitination.</text>
</comment>
<evidence type="ECO:0000256" key="9">
    <source>
        <dbReference type="ARBA" id="ARBA00023136"/>
    </source>
</evidence>
<dbReference type="GO" id="GO:0044390">
    <property type="term" value="F:ubiquitin-like protein conjugating enzyme binding"/>
    <property type="evidence" value="ECO:0000318"/>
    <property type="project" value="GO_Central"/>
</dbReference>
<dbReference type="PROSITE" id="PS00518">
    <property type="entry name" value="ZF_RING_1"/>
    <property type="match status" value="1"/>
</dbReference>
<name>A0A072VI71_MEDTR</name>
<evidence type="ECO:0000256" key="3">
    <source>
        <dbReference type="ARBA" id="ARBA00004906"/>
    </source>
</evidence>
<evidence type="ECO:0000313" key="16">
    <source>
        <dbReference type="Proteomes" id="UP000002051"/>
    </source>
</evidence>
<dbReference type="GO" id="GO:0006511">
    <property type="term" value="P:ubiquitin-dependent protein catabolic process"/>
    <property type="evidence" value="ECO:0000318"/>
    <property type="project" value="GO_Central"/>
</dbReference>
<dbReference type="PROSITE" id="PS50089">
    <property type="entry name" value="ZF_RING_2"/>
    <property type="match status" value="1"/>
</dbReference>
<dbReference type="InterPro" id="IPR045103">
    <property type="entry name" value="RNF5/RNF185-like"/>
</dbReference>
<dbReference type="GO" id="GO:0061630">
    <property type="term" value="F:ubiquitin protein ligase activity"/>
    <property type="evidence" value="ECO:0000318"/>
    <property type="project" value="GO_Central"/>
</dbReference>
<dbReference type="STRING" id="3880.A0A072VI71"/>
<proteinExistence type="predicted"/>
<evidence type="ECO:0000256" key="10">
    <source>
        <dbReference type="PROSITE-ProRule" id="PRU00175"/>
    </source>
</evidence>
<organism evidence="14 16">
    <name type="scientific">Medicago truncatula</name>
    <name type="common">Barrel medic</name>
    <name type="synonym">Medicago tribuloides</name>
    <dbReference type="NCBI Taxonomy" id="3880"/>
    <lineage>
        <taxon>Eukaryota</taxon>
        <taxon>Viridiplantae</taxon>
        <taxon>Streptophyta</taxon>
        <taxon>Embryophyta</taxon>
        <taxon>Tracheophyta</taxon>
        <taxon>Spermatophyta</taxon>
        <taxon>Magnoliopsida</taxon>
        <taxon>eudicotyledons</taxon>
        <taxon>Gunneridae</taxon>
        <taxon>Pentapetalae</taxon>
        <taxon>rosids</taxon>
        <taxon>fabids</taxon>
        <taxon>Fabales</taxon>
        <taxon>Fabaceae</taxon>
        <taxon>Papilionoideae</taxon>
        <taxon>50 kb inversion clade</taxon>
        <taxon>NPAAA clade</taxon>
        <taxon>Hologalegina</taxon>
        <taxon>IRL clade</taxon>
        <taxon>Trifolieae</taxon>
        <taxon>Medicago</taxon>
    </lineage>
</organism>
<dbReference type="AlphaFoldDB" id="A0A072VI71"/>
<dbReference type="SUPFAM" id="SSF57850">
    <property type="entry name" value="RING/U-box"/>
    <property type="match status" value="1"/>
</dbReference>
<dbReference type="Proteomes" id="UP000002051">
    <property type="component" value="Unassembled WGS sequence"/>
</dbReference>
<comment type="function">
    <text evidence="11">E3 ubiquitin-protein ligase.</text>
</comment>
<comment type="subcellular location">
    <subcellularLocation>
        <location evidence="2">Endomembrane system</location>
    </subcellularLocation>
    <subcellularLocation>
        <location evidence="11">Endoplasmic reticulum membrane</location>
        <topology evidence="11">Single-pass type IV membrane protein</topology>
    </subcellularLocation>
</comment>
<evidence type="ECO:0000313" key="15">
    <source>
        <dbReference type="EnsemblPlants" id="KEH41724"/>
    </source>
</evidence>
<dbReference type="InterPro" id="IPR013083">
    <property type="entry name" value="Znf_RING/FYVE/PHD"/>
</dbReference>
<keyword evidence="7 11" id="KW-0833">Ubl conjugation pathway</keyword>
<gene>
    <name evidence="14" type="ordered locus">MTR_1g054260</name>
</gene>
<dbReference type="Gene3D" id="3.30.40.10">
    <property type="entry name" value="Zinc/RING finger domain, C3HC4 (zinc finger)"/>
    <property type="match status" value="1"/>
</dbReference>
<evidence type="ECO:0000256" key="8">
    <source>
        <dbReference type="ARBA" id="ARBA00022833"/>
    </source>
</evidence>
<protein>
    <recommendedName>
        <fullName evidence="11">E3 ubiquitin-protein ligase RMA</fullName>
        <ecNumber evidence="11">2.3.2.27</ecNumber>
    </recommendedName>
    <alternativeName>
        <fullName evidence="11">Protein RING membrane-anchor</fullName>
    </alternativeName>
    <alternativeName>
        <fullName evidence="11">RING-type E3 ubiquitin transferase RMA</fullName>
    </alternativeName>
</protein>
<keyword evidence="16" id="KW-1185">Reference proteome</keyword>
<feature type="domain" description="RING-type" evidence="13">
    <location>
        <begin position="89"/>
        <end position="138"/>
    </location>
</feature>
<dbReference type="InterPro" id="IPR018957">
    <property type="entry name" value="Znf_C3HC4_RING-type"/>
</dbReference>
<dbReference type="HOGENOM" id="CLU_1211347_0_0_1"/>
<dbReference type="EnsemblPlants" id="KEH41724">
    <property type="protein sequence ID" value="KEH41724"/>
    <property type="gene ID" value="MTR_1g054260"/>
</dbReference>
<keyword evidence="6 10" id="KW-0863">Zinc-finger</keyword>
<evidence type="ECO:0000256" key="5">
    <source>
        <dbReference type="ARBA" id="ARBA00022723"/>
    </source>
</evidence>
<feature type="region of interest" description="Disordered" evidence="12">
    <location>
        <begin position="1"/>
        <end position="24"/>
    </location>
</feature>
<keyword evidence="11" id="KW-0256">Endoplasmic reticulum</keyword>
<dbReference type="GO" id="GO:0036503">
    <property type="term" value="P:ERAD pathway"/>
    <property type="evidence" value="ECO:0000318"/>
    <property type="project" value="GO_Central"/>
</dbReference>
<dbReference type="GO" id="GO:0008270">
    <property type="term" value="F:zinc ion binding"/>
    <property type="evidence" value="ECO:0007669"/>
    <property type="project" value="UniProtKB-KW"/>
</dbReference>
<dbReference type="UniPathway" id="UPA00143"/>
<dbReference type="GO" id="GO:0016567">
    <property type="term" value="P:protein ubiquitination"/>
    <property type="evidence" value="ECO:0007669"/>
    <property type="project" value="UniProtKB-UniPathway"/>
</dbReference>
<dbReference type="InterPro" id="IPR017907">
    <property type="entry name" value="Znf_RING_CS"/>
</dbReference>
<evidence type="ECO:0000256" key="2">
    <source>
        <dbReference type="ARBA" id="ARBA00004308"/>
    </source>
</evidence>
<accession>A0A072VI71</accession>
<evidence type="ECO:0000256" key="1">
    <source>
        <dbReference type="ARBA" id="ARBA00000900"/>
    </source>
</evidence>
<keyword evidence="5 11" id="KW-0479">Metal-binding</keyword>
<evidence type="ECO:0000259" key="13">
    <source>
        <dbReference type="PROSITE" id="PS50089"/>
    </source>
</evidence>
<dbReference type="SMART" id="SM00184">
    <property type="entry name" value="RING"/>
    <property type="match status" value="1"/>
</dbReference>
<sequence>MEEQDSGPIPMDIDSFPQPSDRVGRSNFYDSRTWDHILGVSRNGDAVAVPVASKINKVGVAALEKSKTSEKKENIDEKDCGNDRGFYDCNICFVLAKDPVLTCCGHLFCWPCLYRWLNTKSPLSFTRSSLAKECPVCKGEVTDKTVTPIYGGGNDVEVVRAEDSSSTTLQIPPRPNARRVSKAPKGLFANFSVSFSSRVYTL</sequence>
<dbReference type="EC" id="2.3.2.27" evidence="11"/>
<keyword evidence="9" id="KW-0472">Membrane</keyword>
<reference evidence="14 16" key="2">
    <citation type="journal article" date="2014" name="BMC Genomics">
        <title>An improved genome release (version Mt4.0) for the model legume Medicago truncatula.</title>
        <authorList>
            <person name="Tang H."/>
            <person name="Krishnakumar V."/>
            <person name="Bidwell S."/>
            <person name="Rosen B."/>
            <person name="Chan A."/>
            <person name="Zhou S."/>
            <person name="Gentzbittel L."/>
            <person name="Childs K.L."/>
            <person name="Yandell M."/>
            <person name="Gundlach H."/>
            <person name="Mayer K.F."/>
            <person name="Schwartz D.C."/>
            <person name="Town C.D."/>
        </authorList>
    </citation>
    <scope>GENOME REANNOTATION</scope>
    <source>
        <strain evidence="14">A17</strain>
        <strain evidence="15 16">cv. Jemalong A17</strain>
    </source>
</reference>
<dbReference type="Pfam" id="PF00097">
    <property type="entry name" value="zf-C3HC4"/>
    <property type="match status" value="1"/>
</dbReference>